<dbReference type="EMBL" id="FNZR01000001">
    <property type="protein sequence ID" value="SEK20361.1"/>
    <property type="molecule type" value="Genomic_DNA"/>
</dbReference>
<sequence length="86" mass="9832">MQVTKVAYKKQIIGHLAALKIVHALRLQRPKKDQCATNCSYALIVSSSYYISNRKIIGIFPYKVPTISLVYPYKVTITRSVDKKQM</sequence>
<reference evidence="2" key="1">
    <citation type="submission" date="2016-10" db="EMBL/GenBank/DDBJ databases">
        <authorList>
            <person name="Varghese N."/>
            <person name="Submissions S."/>
        </authorList>
    </citation>
    <scope>NUCLEOTIDE SEQUENCE [LARGE SCALE GENOMIC DNA]</scope>
    <source>
        <strain evidence="2">Jip14</strain>
    </source>
</reference>
<name>A0A1H7F2P7_9SPHI</name>
<dbReference type="AlphaFoldDB" id="A0A1H7F2P7"/>
<organism evidence="1 2">
    <name type="scientific">Parapedobacter koreensis</name>
    <dbReference type="NCBI Taxonomy" id="332977"/>
    <lineage>
        <taxon>Bacteria</taxon>
        <taxon>Pseudomonadati</taxon>
        <taxon>Bacteroidota</taxon>
        <taxon>Sphingobacteriia</taxon>
        <taxon>Sphingobacteriales</taxon>
        <taxon>Sphingobacteriaceae</taxon>
        <taxon>Parapedobacter</taxon>
    </lineage>
</organism>
<keyword evidence="2" id="KW-1185">Reference proteome</keyword>
<dbReference type="Proteomes" id="UP000198916">
    <property type="component" value="Unassembled WGS sequence"/>
</dbReference>
<protein>
    <submittedName>
        <fullName evidence="1">Uncharacterized protein</fullName>
    </submittedName>
</protein>
<proteinExistence type="predicted"/>
<evidence type="ECO:0000313" key="2">
    <source>
        <dbReference type="Proteomes" id="UP000198916"/>
    </source>
</evidence>
<gene>
    <name evidence="1" type="ORF">SAMN05421740_101200</name>
</gene>
<evidence type="ECO:0000313" key="1">
    <source>
        <dbReference type="EMBL" id="SEK20361.1"/>
    </source>
</evidence>
<accession>A0A1H7F2P7</accession>